<keyword evidence="1" id="KW-0809">Transit peptide</keyword>
<dbReference type="NCBIfam" id="TIGR03317">
    <property type="entry name" value="ygfZ_signature"/>
    <property type="match status" value="1"/>
</dbReference>
<dbReference type="AlphaFoldDB" id="A0A7Z0U081"/>
<dbReference type="GO" id="GO:0016226">
    <property type="term" value="P:iron-sulfur cluster assembly"/>
    <property type="evidence" value="ECO:0007669"/>
    <property type="project" value="TreeGrafter"/>
</dbReference>
<proteinExistence type="predicted"/>
<protein>
    <submittedName>
        <fullName evidence="2">Folate-binding protein YgfZ</fullName>
    </submittedName>
</protein>
<evidence type="ECO:0000313" key="3">
    <source>
        <dbReference type="Proteomes" id="UP000589896"/>
    </source>
</evidence>
<dbReference type="Gene3D" id="3.30.1360.120">
    <property type="entry name" value="Probable tRNA modification gtpase trme, domain 1"/>
    <property type="match status" value="1"/>
</dbReference>
<reference evidence="2 3" key="1">
    <citation type="submission" date="2020-07" db="EMBL/GenBank/DDBJ databases">
        <title>isolation of Luteimonas sp. SJ-16.</title>
        <authorList>
            <person name="Huang X.-X."/>
            <person name="Xu L."/>
            <person name="Sun J.-Q."/>
        </authorList>
    </citation>
    <scope>NUCLEOTIDE SEQUENCE [LARGE SCALE GENOMIC DNA]</scope>
    <source>
        <strain evidence="2 3">SJ-16</strain>
    </source>
</reference>
<sequence>MSDKPRTAPTFPFLLPDIHVVTLRGRDARAFAQAQFMNDVDALVPGAWHWSGWLTPKGRVIALFALVRCDTDSFYVVLLDADPVAFVAALQRFIFRSKVELAAATGLVASGTWSMPSDGGGHVARIDGEAVQLDLGAAAHPRILCMGPAAAAPVVDSEQLARWRSVDLGFGLPRLPTDQAGTWTPQQLSLDRLRAFSVRKGCYPGQEIVARTHFLGQARRGLVALHGAAAASAGDDVAQDGQTIGRLVSVASEVQLAVLPLERPDLPLSVGASPVVAVPLSDGLAR</sequence>
<dbReference type="InterPro" id="IPR017703">
    <property type="entry name" value="YgfZ/GCV_T_CS"/>
</dbReference>
<keyword evidence="3" id="KW-1185">Reference proteome</keyword>
<name>A0A7Z0U081_9GAMM</name>
<dbReference type="InterPro" id="IPR045179">
    <property type="entry name" value="YgfZ/GcvT"/>
</dbReference>
<gene>
    <name evidence="2" type="ORF">H0E82_15740</name>
</gene>
<evidence type="ECO:0000313" key="2">
    <source>
        <dbReference type="EMBL" id="NYZ64192.1"/>
    </source>
</evidence>
<dbReference type="InterPro" id="IPR027266">
    <property type="entry name" value="TrmE/GcvT-like"/>
</dbReference>
<dbReference type="PANTHER" id="PTHR22602:SF0">
    <property type="entry name" value="TRANSFERASE CAF17, MITOCHONDRIAL-RELATED"/>
    <property type="match status" value="1"/>
</dbReference>
<dbReference type="Gene3D" id="2.40.30.160">
    <property type="match status" value="1"/>
</dbReference>
<comment type="caution">
    <text evidence="2">The sequence shown here is derived from an EMBL/GenBank/DDBJ whole genome shotgun (WGS) entry which is preliminary data.</text>
</comment>
<accession>A0A7Z0U081</accession>
<dbReference type="RefSeq" id="WP_180546398.1">
    <property type="nucleotide sequence ID" value="NZ_JACCJZ010000020.1"/>
</dbReference>
<dbReference type="PANTHER" id="PTHR22602">
    <property type="entry name" value="TRANSFERASE CAF17, MITOCHONDRIAL-RELATED"/>
    <property type="match status" value="1"/>
</dbReference>
<dbReference type="SUPFAM" id="SSF103025">
    <property type="entry name" value="Folate-binding domain"/>
    <property type="match status" value="1"/>
</dbReference>
<evidence type="ECO:0000256" key="1">
    <source>
        <dbReference type="ARBA" id="ARBA00022946"/>
    </source>
</evidence>
<dbReference type="EMBL" id="JACCJZ010000020">
    <property type="protein sequence ID" value="NYZ64192.1"/>
    <property type="molecule type" value="Genomic_DNA"/>
</dbReference>
<organism evidence="2 3">
    <name type="scientific">Luteimonas deserti</name>
    <dbReference type="NCBI Taxonomy" id="2752306"/>
    <lineage>
        <taxon>Bacteria</taxon>
        <taxon>Pseudomonadati</taxon>
        <taxon>Pseudomonadota</taxon>
        <taxon>Gammaproteobacteria</taxon>
        <taxon>Lysobacterales</taxon>
        <taxon>Lysobacteraceae</taxon>
        <taxon>Luteimonas</taxon>
    </lineage>
</organism>
<dbReference type="Proteomes" id="UP000589896">
    <property type="component" value="Unassembled WGS sequence"/>
</dbReference>